<name>A0A0D0E8X0_9AGAM</name>
<proteinExistence type="predicted"/>
<evidence type="ECO:0000313" key="1">
    <source>
        <dbReference type="EMBL" id="KIK98884.1"/>
    </source>
</evidence>
<dbReference type="HOGENOM" id="CLU_2224076_0_0_1"/>
<dbReference type="InParanoid" id="A0A0D0E8X0"/>
<gene>
    <name evidence="1" type="ORF">PAXRUDRAFT_823382</name>
</gene>
<dbReference type="AlphaFoldDB" id="A0A0D0E8X0"/>
<reference evidence="2" key="2">
    <citation type="submission" date="2015-01" db="EMBL/GenBank/DDBJ databases">
        <title>Evolutionary Origins and Diversification of the Mycorrhizal Mutualists.</title>
        <authorList>
            <consortium name="DOE Joint Genome Institute"/>
            <consortium name="Mycorrhizal Genomics Consortium"/>
            <person name="Kohler A."/>
            <person name="Kuo A."/>
            <person name="Nagy L.G."/>
            <person name="Floudas D."/>
            <person name="Copeland A."/>
            <person name="Barry K.W."/>
            <person name="Cichocki N."/>
            <person name="Veneault-Fourrey C."/>
            <person name="LaButti K."/>
            <person name="Lindquist E.A."/>
            <person name="Lipzen A."/>
            <person name="Lundell T."/>
            <person name="Morin E."/>
            <person name="Murat C."/>
            <person name="Riley R."/>
            <person name="Ohm R."/>
            <person name="Sun H."/>
            <person name="Tunlid A."/>
            <person name="Henrissat B."/>
            <person name="Grigoriev I.V."/>
            <person name="Hibbett D.S."/>
            <person name="Martin F."/>
        </authorList>
    </citation>
    <scope>NUCLEOTIDE SEQUENCE [LARGE SCALE GENOMIC DNA]</scope>
    <source>
        <strain evidence="2">Ve08.2h10</strain>
    </source>
</reference>
<accession>A0A0D0E8X0</accession>
<dbReference type="EMBL" id="KN824877">
    <property type="protein sequence ID" value="KIK98884.1"/>
    <property type="molecule type" value="Genomic_DNA"/>
</dbReference>
<sequence length="106" mass="11675">MIVTYPGEHDVESCPVLDSGNRSLTRIARSFPSRHHPGLATAIRVCLTHCKYFEGRLWTKMGFCGCGDTNRLLLSPAAGPCETFLTKTGGLAVQSHYEYVLHALTH</sequence>
<organism evidence="1 2">
    <name type="scientific">Paxillus rubicundulus Ve08.2h10</name>
    <dbReference type="NCBI Taxonomy" id="930991"/>
    <lineage>
        <taxon>Eukaryota</taxon>
        <taxon>Fungi</taxon>
        <taxon>Dikarya</taxon>
        <taxon>Basidiomycota</taxon>
        <taxon>Agaricomycotina</taxon>
        <taxon>Agaricomycetes</taxon>
        <taxon>Agaricomycetidae</taxon>
        <taxon>Boletales</taxon>
        <taxon>Paxilineae</taxon>
        <taxon>Paxillaceae</taxon>
        <taxon>Paxillus</taxon>
    </lineage>
</organism>
<reference evidence="1 2" key="1">
    <citation type="submission" date="2014-04" db="EMBL/GenBank/DDBJ databases">
        <authorList>
            <consortium name="DOE Joint Genome Institute"/>
            <person name="Kuo A."/>
            <person name="Kohler A."/>
            <person name="Jargeat P."/>
            <person name="Nagy L.G."/>
            <person name="Floudas D."/>
            <person name="Copeland A."/>
            <person name="Barry K.W."/>
            <person name="Cichocki N."/>
            <person name="Veneault-Fourrey C."/>
            <person name="LaButti K."/>
            <person name="Lindquist E.A."/>
            <person name="Lipzen A."/>
            <person name="Lundell T."/>
            <person name="Morin E."/>
            <person name="Murat C."/>
            <person name="Sun H."/>
            <person name="Tunlid A."/>
            <person name="Henrissat B."/>
            <person name="Grigoriev I.V."/>
            <person name="Hibbett D.S."/>
            <person name="Martin F."/>
            <person name="Nordberg H.P."/>
            <person name="Cantor M.N."/>
            <person name="Hua S.X."/>
        </authorList>
    </citation>
    <scope>NUCLEOTIDE SEQUENCE [LARGE SCALE GENOMIC DNA]</scope>
    <source>
        <strain evidence="1 2">Ve08.2h10</strain>
    </source>
</reference>
<keyword evidence="2" id="KW-1185">Reference proteome</keyword>
<evidence type="ECO:0000313" key="2">
    <source>
        <dbReference type="Proteomes" id="UP000054538"/>
    </source>
</evidence>
<dbReference type="Proteomes" id="UP000054538">
    <property type="component" value="Unassembled WGS sequence"/>
</dbReference>
<protein>
    <submittedName>
        <fullName evidence="1">Uncharacterized protein</fullName>
    </submittedName>
</protein>